<accession>A0AAW0PFV7</accession>
<proteinExistence type="predicted"/>
<dbReference type="GO" id="GO:0005085">
    <property type="term" value="F:guanyl-nucleotide exchange factor activity"/>
    <property type="evidence" value="ECO:0007669"/>
    <property type="project" value="InterPro"/>
</dbReference>
<feature type="compositionally biased region" description="Low complexity" evidence="1">
    <location>
        <begin position="501"/>
        <end position="552"/>
    </location>
</feature>
<feature type="compositionally biased region" description="Basic and acidic residues" evidence="1">
    <location>
        <begin position="442"/>
        <end position="452"/>
    </location>
</feature>
<dbReference type="InterPro" id="IPR015212">
    <property type="entry name" value="RGS-like_dom"/>
</dbReference>
<gene>
    <name evidence="3" type="ORF">WMY93_008321</name>
</gene>
<dbReference type="PANTHER" id="PTHR33480:SF5">
    <property type="entry name" value="SI:DKEY-51D8.9"/>
    <property type="match status" value="1"/>
</dbReference>
<feature type="compositionally biased region" description="Polar residues" evidence="1">
    <location>
        <begin position="219"/>
        <end position="238"/>
    </location>
</feature>
<comment type="caution">
    <text evidence="3">The sequence shown here is derived from an EMBL/GenBank/DDBJ whole genome shotgun (WGS) entry which is preliminary data.</text>
</comment>
<feature type="region of interest" description="Disordered" evidence="1">
    <location>
        <begin position="438"/>
        <end position="552"/>
    </location>
</feature>
<sequence length="576" mass="64625">MPLSAYISPHSQDALEDLGDALSDLEKKLCQHFRRLEIAGKRGRKVPVLLTPAMQEALDLLVSKREMCGVVPGNKYLFARPKACSYFRGSDCLRHFAKMCGAKNPESLTSTKLRKQTATLSQVLNLSNTELDQLADFLGHDVRVHRQFYRLPEGTLQLAKVSKILMALEQGRMAEFKGKGLDDITIDPEDHALQDSEDEDENQNIEEDLDAEMPDETNETSQPVTIETSSHPSLQAVQRPSRKGPSRTPTSARRTVVKRTWNQREVKAVEKHLMHFINSCRVPGKADCDKCLRLEKVALKRRDCVHERRRVELLPDDLCKHYTQLIQESLLSDLLRLLQDFRHKRSMGLTLAEDELSKLDWEPSREQQVLERECVCAEGILSKIDDVLMASQPSEEDKCNTMQYVIQTYMKHLGVKLKETRGLEHKRARSFLPKIPAKKKTVKAEKEGEEKVKKRFHNILPTPRRLSRVESTSGKSVELNKQRSPKQLPQPSLTIPEQADVSSTQPQSPSVQPGSPSGTPPCHSSAGGHTAGHTGDTSSPEADSSKSSSLSDMSSRYLVAFTSGLTCNSELKLDGH</sequence>
<dbReference type="Pfam" id="PF09128">
    <property type="entry name" value="RGS-like"/>
    <property type="match status" value="1"/>
</dbReference>
<dbReference type="EMBL" id="JBBPFD010000005">
    <property type="protein sequence ID" value="KAK7926011.1"/>
    <property type="molecule type" value="Genomic_DNA"/>
</dbReference>
<organism evidence="3 4">
    <name type="scientific">Mugilogobius chulae</name>
    <name type="common">yellowstripe goby</name>
    <dbReference type="NCBI Taxonomy" id="88201"/>
    <lineage>
        <taxon>Eukaryota</taxon>
        <taxon>Metazoa</taxon>
        <taxon>Chordata</taxon>
        <taxon>Craniata</taxon>
        <taxon>Vertebrata</taxon>
        <taxon>Euteleostomi</taxon>
        <taxon>Actinopterygii</taxon>
        <taxon>Neopterygii</taxon>
        <taxon>Teleostei</taxon>
        <taxon>Neoteleostei</taxon>
        <taxon>Acanthomorphata</taxon>
        <taxon>Gobiaria</taxon>
        <taxon>Gobiiformes</taxon>
        <taxon>Gobioidei</taxon>
        <taxon>Gobiidae</taxon>
        <taxon>Gobionellinae</taxon>
        <taxon>Mugilogobius</taxon>
    </lineage>
</organism>
<dbReference type="AlphaFoldDB" id="A0AAW0PFV7"/>
<dbReference type="SUPFAM" id="SSF48097">
    <property type="entry name" value="Regulator of G-protein signaling, RGS"/>
    <property type="match status" value="1"/>
</dbReference>
<feature type="compositionally biased region" description="Acidic residues" evidence="1">
    <location>
        <begin position="195"/>
        <end position="218"/>
    </location>
</feature>
<dbReference type="InterPro" id="IPR044926">
    <property type="entry name" value="RGS_subdomain_2"/>
</dbReference>
<dbReference type="Proteomes" id="UP001460270">
    <property type="component" value="Unassembled WGS sequence"/>
</dbReference>
<reference evidence="4" key="1">
    <citation type="submission" date="2024-04" db="EMBL/GenBank/DDBJ databases">
        <title>Salinicola lusitanus LLJ914,a marine bacterium isolated from the Okinawa Trough.</title>
        <authorList>
            <person name="Li J."/>
        </authorList>
    </citation>
    <scope>NUCLEOTIDE SEQUENCE [LARGE SCALE GENOMIC DNA]</scope>
</reference>
<dbReference type="GO" id="GO:0005737">
    <property type="term" value="C:cytoplasm"/>
    <property type="evidence" value="ECO:0007669"/>
    <property type="project" value="InterPro"/>
</dbReference>
<keyword evidence="4" id="KW-1185">Reference proteome</keyword>
<evidence type="ECO:0000313" key="3">
    <source>
        <dbReference type="EMBL" id="KAK7926011.1"/>
    </source>
</evidence>
<feature type="region of interest" description="Disordered" evidence="1">
    <location>
        <begin position="191"/>
        <end position="255"/>
    </location>
</feature>
<protein>
    <recommendedName>
        <fullName evidence="2">Regulator of G protein signalling-like domain-containing protein</fullName>
    </recommendedName>
</protein>
<dbReference type="Gene3D" id="1.10.167.10">
    <property type="entry name" value="Regulator of G-protein Signalling 4, domain 2"/>
    <property type="match status" value="1"/>
</dbReference>
<evidence type="ECO:0000256" key="1">
    <source>
        <dbReference type="SAM" id="MobiDB-lite"/>
    </source>
</evidence>
<name>A0AAW0PFV7_9GOBI</name>
<feature type="compositionally biased region" description="Polar residues" evidence="1">
    <location>
        <begin position="485"/>
        <end position="495"/>
    </location>
</feature>
<feature type="domain" description="Regulator of G protein signalling-like" evidence="2">
    <location>
        <begin position="307"/>
        <end position="416"/>
    </location>
</feature>
<evidence type="ECO:0000313" key="4">
    <source>
        <dbReference type="Proteomes" id="UP001460270"/>
    </source>
</evidence>
<evidence type="ECO:0000259" key="2">
    <source>
        <dbReference type="Pfam" id="PF09128"/>
    </source>
</evidence>
<dbReference type="PANTHER" id="PTHR33480">
    <property type="entry name" value="SET DOMAIN-CONTAINING PROTEIN-RELATED"/>
    <property type="match status" value="1"/>
</dbReference>
<dbReference type="InterPro" id="IPR036305">
    <property type="entry name" value="RGS_sf"/>
</dbReference>